<dbReference type="EMBL" id="JAAAPX010000013">
    <property type="protein sequence ID" value="KAF4243140.1"/>
    <property type="molecule type" value="Genomic_DNA"/>
</dbReference>
<reference evidence="8" key="2">
    <citation type="submission" date="2020-04" db="EMBL/GenBank/DDBJ databases">
        <authorList>
            <person name="Santos R.A.C."/>
            <person name="Steenwyk J.L."/>
            <person name="Rivero-Menendez O."/>
            <person name="Mead M.E."/>
            <person name="Silva L.P."/>
            <person name="Bastos R.W."/>
            <person name="Alastruey-Izquierdo A."/>
            <person name="Goldman G.H."/>
            <person name="Rokas A."/>
        </authorList>
    </citation>
    <scope>NUCLEOTIDE SEQUENCE</scope>
    <source>
        <strain evidence="8">CNM-CM6805</strain>
    </source>
</reference>
<dbReference type="PANTHER" id="PTHR46910">
    <property type="entry name" value="TRANSCRIPTION FACTOR PDR1"/>
    <property type="match status" value="1"/>
</dbReference>
<dbReference type="CDD" id="cd12148">
    <property type="entry name" value="fungal_TF_MHR"/>
    <property type="match status" value="1"/>
</dbReference>
<comment type="subcellular location">
    <subcellularLocation>
        <location evidence="1">Nucleus</location>
    </subcellularLocation>
</comment>
<evidence type="ECO:0000256" key="2">
    <source>
        <dbReference type="ARBA" id="ARBA00022723"/>
    </source>
</evidence>
<gene>
    <name evidence="8" type="ORF">CNMCM6805_001742</name>
</gene>
<evidence type="ECO:0000259" key="7">
    <source>
        <dbReference type="PROSITE" id="PS50048"/>
    </source>
</evidence>
<dbReference type="CDD" id="cd00067">
    <property type="entry name" value="GAL4"/>
    <property type="match status" value="1"/>
</dbReference>
<dbReference type="GO" id="GO:0005634">
    <property type="term" value="C:nucleus"/>
    <property type="evidence" value="ECO:0007669"/>
    <property type="project" value="UniProtKB-SubCell"/>
</dbReference>
<evidence type="ECO:0000313" key="9">
    <source>
        <dbReference type="Proteomes" id="UP000653565"/>
    </source>
</evidence>
<evidence type="ECO:0000256" key="3">
    <source>
        <dbReference type="ARBA" id="ARBA00023015"/>
    </source>
</evidence>
<dbReference type="SMART" id="SM00906">
    <property type="entry name" value="Fungal_trans"/>
    <property type="match status" value="1"/>
</dbReference>
<dbReference type="InterPro" id="IPR007219">
    <property type="entry name" value="XnlR_reg_dom"/>
</dbReference>
<keyword evidence="6" id="KW-0539">Nucleus</keyword>
<keyword evidence="4" id="KW-0238">DNA-binding</keyword>
<dbReference type="GO" id="GO:0003677">
    <property type="term" value="F:DNA binding"/>
    <property type="evidence" value="ECO:0007669"/>
    <property type="project" value="UniProtKB-KW"/>
</dbReference>
<sequence>MFRPKPKSLACVRCQVRKVRCSKEESGCDGCRAVGVPCVYNKRRSRGAKAALPSNANAYRTSNGTSALSGRVQNLEELVNNLLEISSHCTPSHPFNASQSVSQSSVEEEVTASLGEGKAFHVDPIVSTWPRDGILGQLTLSIRRFRALALQQLPATKPTDPLPILPDQAKELIDSCLQQLGGELFVSLVDSELIMKLPDVINMPHVQLDVSILLVYYLLLYHGCSLEDDKSSVSSDLASRLYLQCISILPQWREKAAETTMYFVGALGMSLAAMEYQDFELSWTLHSKACELAQLLGLHMLDKISSCTSSNASVERKRQGFWQLIQMDMNFRLFHNMAPTISGTDWNVNLPWLSYKPGVDGGGHPTVSTAAFIANSRLTLIGMEYTSALDKAAADPFFDLECHIDVRCNEIEATLEEWCLEDWVRRDVTLIERVLLAEALLSGYNLFIIMNSRLPCFFPTASCGHWTRAVGAARRALKVMLAVVMPKPSAASIKRMFLLRPFVAILTLFENLDMACNEELRCMDFATLNRLRNVLAAVPGNQNHLTPIIETMDCLMRRVRARVPNNV</sequence>
<organism evidence="8 9">
    <name type="scientific">Aspergillus fumigatiaffinis</name>
    <dbReference type="NCBI Taxonomy" id="340414"/>
    <lineage>
        <taxon>Eukaryota</taxon>
        <taxon>Fungi</taxon>
        <taxon>Dikarya</taxon>
        <taxon>Ascomycota</taxon>
        <taxon>Pezizomycotina</taxon>
        <taxon>Eurotiomycetes</taxon>
        <taxon>Eurotiomycetidae</taxon>
        <taxon>Eurotiales</taxon>
        <taxon>Aspergillaceae</taxon>
        <taxon>Aspergillus</taxon>
        <taxon>Aspergillus subgen. Fumigati</taxon>
    </lineage>
</organism>
<dbReference type="InterPro" id="IPR050987">
    <property type="entry name" value="AtrR-like"/>
</dbReference>
<dbReference type="AlphaFoldDB" id="A0A8H4MFE8"/>
<keyword evidence="3" id="KW-0805">Transcription regulation</keyword>
<dbReference type="InterPro" id="IPR001138">
    <property type="entry name" value="Zn2Cys6_DnaBD"/>
</dbReference>
<keyword evidence="2" id="KW-0479">Metal-binding</keyword>
<dbReference type="Pfam" id="PF00172">
    <property type="entry name" value="Zn_clus"/>
    <property type="match status" value="1"/>
</dbReference>
<evidence type="ECO:0000256" key="4">
    <source>
        <dbReference type="ARBA" id="ARBA00023125"/>
    </source>
</evidence>
<evidence type="ECO:0000256" key="6">
    <source>
        <dbReference type="ARBA" id="ARBA00023242"/>
    </source>
</evidence>
<dbReference type="SUPFAM" id="SSF57701">
    <property type="entry name" value="Zn2/Cys6 DNA-binding domain"/>
    <property type="match status" value="1"/>
</dbReference>
<name>A0A8H4MFE8_9EURO</name>
<dbReference type="GO" id="GO:0006351">
    <property type="term" value="P:DNA-templated transcription"/>
    <property type="evidence" value="ECO:0007669"/>
    <property type="project" value="InterPro"/>
</dbReference>
<dbReference type="SMART" id="SM00066">
    <property type="entry name" value="GAL4"/>
    <property type="match status" value="1"/>
</dbReference>
<evidence type="ECO:0000256" key="1">
    <source>
        <dbReference type="ARBA" id="ARBA00004123"/>
    </source>
</evidence>
<dbReference type="Gene3D" id="4.10.240.10">
    <property type="entry name" value="Zn(2)-C6 fungal-type DNA-binding domain"/>
    <property type="match status" value="1"/>
</dbReference>
<comment type="caution">
    <text evidence="8">The sequence shown here is derived from an EMBL/GenBank/DDBJ whole genome shotgun (WGS) entry which is preliminary data.</text>
</comment>
<keyword evidence="9" id="KW-1185">Reference proteome</keyword>
<reference evidence="8" key="1">
    <citation type="journal article" date="2020" name="bioRxiv">
        <title>Genomic and phenotypic heterogeneity of clinical isolates of the human pathogens Aspergillus fumigatus, Aspergillus lentulus and Aspergillus fumigatiaffinis.</title>
        <authorList>
            <person name="dos Santos R.A.C."/>
            <person name="Steenwyk J.L."/>
            <person name="Rivero-Menendez O."/>
            <person name="Mead M.E."/>
            <person name="Silva L.P."/>
            <person name="Bastos R.W."/>
            <person name="Alastruey-Izquierdo A."/>
            <person name="Goldman G.H."/>
            <person name="Rokas A."/>
        </authorList>
    </citation>
    <scope>NUCLEOTIDE SEQUENCE</scope>
    <source>
        <strain evidence="8">CNM-CM6805</strain>
    </source>
</reference>
<feature type="domain" description="Zn(2)-C6 fungal-type" evidence="7">
    <location>
        <begin position="10"/>
        <end position="40"/>
    </location>
</feature>
<dbReference type="InterPro" id="IPR036864">
    <property type="entry name" value="Zn2-C6_fun-type_DNA-bd_sf"/>
</dbReference>
<dbReference type="PANTHER" id="PTHR46910:SF37">
    <property type="entry name" value="ZN(II)2CYS6 TRANSCRIPTION FACTOR (EUROFUNG)"/>
    <property type="match status" value="1"/>
</dbReference>
<dbReference type="GO" id="GO:0008270">
    <property type="term" value="F:zinc ion binding"/>
    <property type="evidence" value="ECO:0007669"/>
    <property type="project" value="InterPro"/>
</dbReference>
<accession>A0A8H4MFE8</accession>
<keyword evidence="5" id="KW-0804">Transcription</keyword>
<evidence type="ECO:0000256" key="5">
    <source>
        <dbReference type="ARBA" id="ARBA00023163"/>
    </source>
</evidence>
<protein>
    <recommendedName>
        <fullName evidence="7">Zn(2)-C6 fungal-type domain-containing protein</fullName>
    </recommendedName>
</protein>
<dbReference type="Proteomes" id="UP000653565">
    <property type="component" value="Unassembled WGS sequence"/>
</dbReference>
<dbReference type="GO" id="GO:0000981">
    <property type="term" value="F:DNA-binding transcription factor activity, RNA polymerase II-specific"/>
    <property type="evidence" value="ECO:0007669"/>
    <property type="project" value="InterPro"/>
</dbReference>
<evidence type="ECO:0000313" key="8">
    <source>
        <dbReference type="EMBL" id="KAF4243140.1"/>
    </source>
</evidence>
<dbReference type="PROSITE" id="PS50048">
    <property type="entry name" value="ZN2_CY6_FUNGAL_2"/>
    <property type="match status" value="1"/>
</dbReference>
<proteinExistence type="predicted"/>